<name>A0AA36GC27_9BILA</name>
<dbReference type="AlphaFoldDB" id="A0AA36GC27"/>
<protein>
    <submittedName>
        <fullName evidence="4">Uncharacterized protein</fullName>
    </submittedName>
</protein>
<dbReference type="EMBL" id="CATQJA010002706">
    <property type="protein sequence ID" value="CAJ0585590.1"/>
    <property type="molecule type" value="Genomic_DNA"/>
</dbReference>
<keyword evidence="2" id="KW-1133">Transmembrane helix</keyword>
<feature type="chain" id="PRO_5041260310" evidence="3">
    <location>
        <begin position="38"/>
        <end position="228"/>
    </location>
</feature>
<feature type="compositionally biased region" description="Basic and acidic residues" evidence="1">
    <location>
        <begin position="83"/>
        <end position="99"/>
    </location>
</feature>
<keyword evidence="2" id="KW-0472">Membrane</keyword>
<feature type="compositionally biased region" description="Acidic residues" evidence="1">
    <location>
        <begin position="149"/>
        <end position="168"/>
    </location>
</feature>
<dbReference type="Proteomes" id="UP001177023">
    <property type="component" value="Unassembled WGS sequence"/>
</dbReference>
<reference evidence="4" key="1">
    <citation type="submission" date="2023-06" db="EMBL/GenBank/DDBJ databases">
        <authorList>
            <person name="Delattre M."/>
        </authorList>
    </citation>
    <scope>NUCLEOTIDE SEQUENCE</scope>
    <source>
        <strain evidence="4">AF72</strain>
    </source>
</reference>
<evidence type="ECO:0000313" key="4">
    <source>
        <dbReference type="EMBL" id="CAJ0585590.1"/>
    </source>
</evidence>
<accession>A0AA36GC27</accession>
<organism evidence="4 5">
    <name type="scientific">Mesorhabditis spiculigera</name>
    <dbReference type="NCBI Taxonomy" id="96644"/>
    <lineage>
        <taxon>Eukaryota</taxon>
        <taxon>Metazoa</taxon>
        <taxon>Ecdysozoa</taxon>
        <taxon>Nematoda</taxon>
        <taxon>Chromadorea</taxon>
        <taxon>Rhabditida</taxon>
        <taxon>Rhabditina</taxon>
        <taxon>Rhabditomorpha</taxon>
        <taxon>Rhabditoidea</taxon>
        <taxon>Rhabditidae</taxon>
        <taxon>Mesorhabditinae</taxon>
        <taxon>Mesorhabditis</taxon>
    </lineage>
</organism>
<keyword evidence="3" id="KW-0732">Signal</keyword>
<feature type="region of interest" description="Disordered" evidence="1">
    <location>
        <begin position="40"/>
        <end position="173"/>
    </location>
</feature>
<feature type="signal peptide" evidence="3">
    <location>
        <begin position="1"/>
        <end position="37"/>
    </location>
</feature>
<feature type="compositionally biased region" description="Acidic residues" evidence="1">
    <location>
        <begin position="112"/>
        <end position="136"/>
    </location>
</feature>
<feature type="transmembrane region" description="Helical" evidence="2">
    <location>
        <begin position="188"/>
        <end position="212"/>
    </location>
</feature>
<proteinExistence type="predicted"/>
<feature type="non-terminal residue" evidence="4">
    <location>
        <position position="228"/>
    </location>
</feature>
<keyword evidence="5" id="KW-1185">Reference proteome</keyword>
<evidence type="ECO:0000256" key="2">
    <source>
        <dbReference type="SAM" id="Phobius"/>
    </source>
</evidence>
<evidence type="ECO:0000313" key="5">
    <source>
        <dbReference type="Proteomes" id="UP001177023"/>
    </source>
</evidence>
<keyword evidence="2" id="KW-0812">Transmembrane</keyword>
<gene>
    <name evidence="4" type="ORF">MSPICULIGERA_LOCUS23604</name>
</gene>
<evidence type="ECO:0000256" key="3">
    <source>
        <dbReference type="SAM" id="SignalP"/>
    </source>
</evidence>
<comment type="caution">
    <text evidence="4">The sequence shown here is derived from an EMBL/GenBank/DDBJ whole genome shotgun (WGS) entry which is preliminary data.</text>
</comment>
<feature type="compositionally biased region" description="Basic and acidic residues" evidence="1">
    <location>
        <begin position="137"/>
        <end position="148"/>
    </location>
</feature>
<evidence type="ECO:0000256" key="1">
    <source>
        <dbReference type="SAM" id="MobiDB-lite"/>
    </source>
</evidence>
<sequence length="228" mass="25153">MSGIHLRQPFASKTPKNAMKLFYIIVLLAVTFEFCAAEEAVPASENPPKTDTKDEAAPVADAVNSLGTEKTSADAGPAIEADSSAKESETKVDDQEDKLSTPAVEITTQENLSDEESSETVESEQSEGSEEVASESIEEKDSEEKGDSTLEEEEYEAEADRESEESEDYSSSQRLWRDGQLNIKISPVITVLGALILAMPVAFLIVFLYRLFARRNQVQYVRNLDYQP</sequence>